<protein>
    <submittedName>
        <fullName evidence="1">Uncharacterized protein</fullName>
    </submittedName>
</protein>
<evidence type="ECO:0000313" key="1">
    <source>
        <dbReference type="EMBL" id="RSL18624.1"/>
    </source>
</evidence>
<organism evidence="1 2">
    <name type="scientific">Edaphobacter aggregans</name>
    <dbReference type="NCBI Taxonomy" id="570835"/>
    <lineage>
        <taxon>Bacteria</taxon>
        <taxon>Pseudomonadati</taxon>
        <taxon>Acidobacteriota</taxon>
        <taxon>Terriglobia</taxon>
        <taxon>Terriglobales</taxon>
        <taxon>Acidobacteriaceae</taxon>
        <taxon>Edaphobacter</taxon>
    </lineage>
</organism>
<sequence length="280" mass="32294">MDVLTEELEKYTRSLEGIILPRSLMDCFEYHRRREMRNAASSFNDNELSWFLHMMNELRGVEDRKEDFDLLFYPVMYMIDHPAWTAPPGLEIELPPLNTAVYDQASTGSMFRQIAEDEIARLKTLADTYPDDAVIGLARIAVAAHLDDTPIVDRRMSIRYLAMNTSAKLEDLWAGDDTLWLETGTRKVTLPDVVAELKAELLQQRAAIAEEKVTEKDLVCYTEGEIKYFAFNPDKFLLSGKTRHMPLCGLCQEQIARWIETVRKAEEKMLSERDGQVRLH</sequence>
<proteinExistence type="predicted"/>
<keyword evidence="2" id="KW-1185">Reference proteome</keyword>
<name>A0A3R9QCU4_9BACT</name>
<dbReference type="Proteomes" id="UP000269669">
    <property type="component" value="Unassembled WGS sequence"/>
</dbReference>
<dbReference type="RefSeq" id="WP_125486964.1">
    <property type="nucleotide sequence ID" value="NZ_RSDW01000001.1"/>
</dbReference>
<accession>A0A3R9QCU4</accession>
<gene>
    <name evidence="1" type="ORF">EDE15_4214</name>
</gene>
<comment type="caution">
    <text evidence="1">The sequence shown here is derived from an EMBL/GenBank/DDBJ whole genome shotgun (WGS) entry which is preliminary data.</text>
</comment>
<dbReference type="EMBL" id="RSDW01000001">
    <property type="protein sequence ID" value="RSL18624.1"/>
    <property type="molecule type" value="Genomic_DNA"/>
</dbReference>
<evidence type="ECO:0000313" key="2">
    <source>
        <dbReference type="Proteomes" id="UP000269669"/>
    </source>
</evidence>
<dbReference type="AlphaFoldDB" id="A0A3R9QCU4"/>
<reference evidence="1 2" key="1">
    <citation type="submission" date="2018-12" db="EMBL/GenBank/DDBJ databases">
        <title>Sequencing of bacterial isolates from soil warming experiment in Harvard Forest, Massachusetts, USA.</title>
        <authorList>
            <person name="Deangelis K."/>
        </authorList>
    </citation>
    <scope>NUCLEOTIDE SEQUENCE [LARGE SCALE GENOMIC DNA]</scope>
    <source>
        <strain evidence="1 2">EB153</strain>
    </source>
</reference>